<comment type="caution">
    <text evidence="3">The sequence shown here is derived from an EMBL/GenBank/DDBJ whole genome shotgun (WGS) entry which is preliminary data.</text>
</comment>
<feature type="compositionally biased region" description="Basic and acidic residues" evidence="1">
    <location>
        <begin position="74"/>
        <end position="85"/>
    </location>
</feature>
<keyword evidence="2" id="KW-0812">Transmembrane</keyword>
<accession>A0A495DL83</accession>
<keyword evidence="2" id="KW-0472">Membrane</keyword>
<name>A0A495DL83_9PROT</name>
<reference evidence="3 4" key="1">
    <citation type="submission" date="2018-10" db="EMBL/GenBank/DDBJ databases">
        <title>Genomic Encyclopedia of Type Strains, Phase IV (KMG-IV): sequencing the most valuable type-strain genomes for metagenomic binning, comparative biology and taxonomic classification.</title>
        <authorList>
            <person name="Goeker M."/>
        </authorList>
    </citation>
    <scope>NUCLEOTIDE SEQUENCE [LARGE SCALE GENOMIC DNA]</scope>
    <source>
        <strain evidence="3 4">DSM 4734</strain>
    </source>
</reference>
<organism evidence="3 4">
    <name type="scientific">Maricaulis maris</name>
    <dbReference type="NCBI Taxonomy" id="74318"/>
    <lineage>
        <taxon>Bacteria</taxon>
        <taxon>Pseudomonadati</taxon>
        <taxon>Pseudomonadota</taxon>
        <taxon>Alphaproteobacteria</taxon>
        <taxon>Maricaulales</taxon>
        <taxon>Maricaulaceae</taxon>
        <taxon>Maricaulis</taxon>
    </lineage>
</organism>
<evidence type="ECO:0000313" key="3">
    <source>
        <dbReference type="EMBL" id="RKR03678.1"/>
    </source>
</evidence>
<dbReference type="EMBL" id="RBIM01000001">
    <property type="protein sequence ID" value="RKR03678.1"/>
    <property type="molecule type" value="Genomic_DNA"/>
</dbReference>
<protein>
    <submittedName>
        <fullName evidence="3">Uncharacterized protein</fullName>
    </submittedName>
</protein>
<dbReference type="RefSeq" id="WP_075188554.1">
    <property type="nucleotide sequence ID" value="NZ_RBIM01000001.1"/>
</dbReference>
<proteinExistence type="predicted"/>
<feature type="transmembrane region" description="Helical" evidence="2">
    <location>
        <begin position="37"/>
        <end position="60"/>
    </location>
</feature>
<sequence length="85" mass="9274">MRIPFALWSGVIAVLAVAALAGREYLNFGVIEFAHVWPIALKVAGVWLVLVVIVGIVSGLRKATTPPPSELPDDVAREIRRHPEH</sequence>
<evidence type="ECO:0000256" key="1">
    <source>
        <dbReference type="SAM" id="MobiDB-lite"/>
    </source>
</evidence>
<evidence type="ECO:0000256" key="2">
    <source>
        <dbReference type="SAM" id="Phobius"/>
    </source>
</evidence>
<gene>
    <name evidence="3" type="ORF">C7435_0115</name>
</gene>
<evidence type="ECO:0000313" key="4">
    <source>
        <dbReference type="Proteomes" id="UP000273675"/>
    </source>
</evidence>
<keyword evidence="2" id="KW-1133">Transmembrane helix</keyword>
<dbReference type="AlphaFoldDB" id="A0A495DL83"/>
<dbReference type="Proteomes" id="UP000273675">
    <property type="component" value="Unassembled WGS sequence"/>
</dbReference>
<feature type="region of interest" description="Disordered" evidence="1">
    <location>
        <begin position="61"/>
        <end position="85"/>
    </location>
</feature>